<sequence>MTLLIAAPPRGGSWRWDSRSSLVAYKIARKLPILTLLSPDQEAP</sequence>
<protein>
    <submittedName>
        <fullName evidence="1">Uncharacterized protein</fullName>
    </submittedName>
</protein>
<dbReference type="Proteomes" id="UP000572680">
    <property type="component" value="Unassembled WGS sequence"/>
</dbReference>
<accession>A0A7W3LWF3</accession>
<comment type="caution">
    <text evidence="1">The sequence shown here is derived from an EMBL/GenBank/DDBJ whole genome shotgun (WGS) entry which is preliminary data.</text>
</comment>
<organism evidence="1 2">
    <name type="scientific">Actinomadura namibiensis</name>
    <dbReference type="NCBI Taxonomy" id="182080"/>
    <lineage>
        <taxon>Bacteria</taxon>
        <taxon>Bacillati</taxon>
        <taxon>Actinomycetota</taxon>
        <taxon>Actinomycetes</taxon>
        <taxon>Streptosporangiales</taxon>
        <taxon>Thermomonosporaceae</taxon>
        <taxon>Actinomadura</taxon>
    </lineage>
</organism>
<gene>
    <name evidence="1" type="ORF">HNR61_007244</name>
</gene>
<keyword evidence="2" id="KW-1185">Reference proteome</keyword>
<name>A0A7W3LWF3_ACTNM</name>
<proteinExistence type="predicted"/>
<evidence type="ECO:0000313" key="2">
    <source>
        <dbReference type="Proteomes" id="UP000572680"/>
    </source>
</evidence>
<evidence type="ECO:0000313" key="1">
    <source>
        <dbReference type="EMBL" id="MBA8955568.1"/>
    </source>
</evidence>
<reference evidence="1 2" key="1">
    <citation type="submission" date="2020-08" db="EMBL/GenBank/DDBJ databases">
        <title>Genomic Encyclopedia of Type Strains, Phase IV (KMG-IV): sequencing the most valuable type-strain genomes for metagenomic binning, comparative biology and taxonomic classification.</title>
        <authorList>
            <person name="Goeker M."/>
        </authorList>
    </citation>
    <scope>NUCLEOTIDE SEQUENCE [LARGE SCALE GENOMIC DNA]</scope>
    <source>
        <strain evidence="1 2">DSM 44197</strain>
    </source>
</reference>
<dbReference type="AlphaFoldDB" id="A0A7W3LWF3"/>
<dbReference type="EMBL" id="JACJIA010000012">
    <property type="protein sequence ID" value="MBA8955568.1"/>
    <property type="molecule type" value="Genomic_DNA"/>
</dbReference>